<organism evidence="14 15">
    <name type="scientific">candidate division WWE3 bacterium CG10_big_fil_rev_8_21_14_0_10_32_10</name>
    <dbReference type="NCBI Taxonomy" id="1975090"/>
    <lineage>
        <taxon>Bacteria</taxon>
        <taxon>Katanobacteria</taxon>
    </lineage>
</organism>
<evidence type="ECO:0000256" key="1">
    <source>
        <dbReference type="ARBA" id="ARBA00004651"/>
    </source>
</evidence>
<dbReference type="InterPro" id="IPR040690">
    <property type="entry name" value="FtsX_ECD"/>
</dbReference>
<dbReference type="GO" id="GO:0051301">
    <property type="term" value="P:cell division"/>
    <property type="evidence" value="ECO:0007669"/>
    <property type="project" value="UniProtKB-KW"/>
</dbReference>
<evidence type="ECO:0000256" key="4">
    <source>
        <dbReference type="ARBA" id="ARBA00022475"/>
    </source>
</evidence>
<dbReference type="InterPro" id="IPR003838">
    <property type="entry name" value="ABC3_permease_C"/>
</dbReference>
<accession>A0A2H0R9F7</accession>
<feature type="transmembrane region" description="Helical" evidence="11">
    <location>
        <begin position="214"/>
        <end position="237"/>
    </location>
</feature>
<comment type="similarity">
    <text evidence="2 10">Belongs to the ABC-4 integral membrane protein family. FtsX subfamily.</text>
</comment>
<dbReference type="Proteomes" id="UP000230214">
    <property type="component" value="Unassembled WGS sequence"/>
</dbReference>
<keyword evidence="4 10" id="KW-1003">Cell membrane</keyword>
<dbReference type="GO" id="GO:0005886">
    <property type="term" value="C:plasma membrane"/>
    <property type="evidence" value="ECO:0007669"/>
    <property type="project" value="UniProtKB-SubCell"/>
</dbReference>
<evidence type="ECO:0000256" key="9">
    <source>
        <dbReference type="ARBA" id="ARBA00023306"/>
    </source>
</evidence>
<keyword evidence="9 10" id="KW-0131">Cell cycle</keyword>
<evidence type="ECO:0000256" key="5">
    <source>
        <dbReference type="ARBA" id="ARBA00022618"/>
    </source>
</evidence>
<dbReference type="PIRSF" id="PIRSF003097">
    <property type="entry name" value="FtsX"/>
    <property type="match status" value="1"/>
</dbReference>
<keyword evidence="8 10" id="KW-0472">Membrane</keyword>
<feature type="transmembrane region" description="Helical" evidence="11">
    <location>
        <begin position="20"/>
        <end position="47"/>
    </location>
</feature>
<dbReference type="PANTHER" id="PTHR47755">
    <property type="entry name" value="CELL DIVISION PROTEIN FTSX"/>
    <property type="match status" value="1"/>
</dbReference>
<evidence type="ECO:0000256" key="11">
    <source>
        <dbReference type="SAM" id="Phobius"/>
    </source>
</evidence>
<feature type="transmembrane region" description="Helical" evidence="11">
    <location>
        <begin position="165"/>
        <end position="190"/>
    </location>
</feature>
<evidence type="ECO:0000256" key="2">
    <source>
        <dbReference type="ARBA" id="ARBA00007379"/>
    </source>
</evidence>
<dbReference type="AlphaFoldDB" id="A0A2H0R9F7"/>
<dbReference type="PANTHER" id="PTHR47755:SF1">
    <property type="entry name" value="CELL DIVISION PROTEIN FTSX"/>
    <property type="match status" value="1"/>
</dbReference>
<evidence type="ECO:0000259" key="12">
    <source>
        <dbReference type="Pfam" id="PF02687"/>
    </source>
</evidence>
<evidence type="ECO:0000256" key="3">
    <source>
        <dbReference type="ARBA" id="ARBA00021907"/>
    </source>
</evidence>
<name>A0A2H0R9F7_UNCKA</name>
<evidence type="ECO:0000256" key="8">
    <source>
        <dbReference type="ARBA" id="ARBA00023136"/>
    </source>
</evidence>
<keyword evidence="6 11" id="KW-0812">Transmembrane</keyword>
<evidence type="ECO:0000313" key="14">
    <source>
        <dbReference type="EMBL" id="PIR43161.1"/>
    </source>
</evidence>
<protein>
    <recommendedName>
        <fullName evidence="3 10">Cell division protein FtsX</fullName>
    </recommendedName>
</protein>
<feature type="transmembrane region" description="Helical" evidence="11">
    <location>
        <begin position="258"/>
        <end position="284"/>
    </location>
</feature>
<evidence type="ECO:0000256" key="10">
    <source>
        <dbReference type="PIRNR" id="PIRNR003097"/>
    </source>
</evidence>
<comment type="caution">
    <text evidence="14">The sequence shown here is derived from an EMBL/GenBank/DDBJ whole genome shotgun (WGS) entry which is preliminary data.</text>
</comment>
<sequence length="290" mass="32608">MFRSLNVAKSNIKMQSILTFVSILTNTLTFFILSCFLAFALLSNYLLGFLESRAQLTVYFLDSASEQSILDLRKELLDMPQVTEVKYTSKEEAYKIFLNIFESQPLLTESADAAKLPASLDIWVKDINNMDIVSDFLKNKDGIEEIKYFKDALQTFKKWSTGIKYVGLILISIMLVQSFLTILIVTGVSIRDMSEEIKVTKLLGATNGYVQGPFFAQGFIISFISSLFSVVLFMSVVPFAEPFIRQSFSGVPIPTFSFLTLALLFGAQFVVNLFLSLSGTFVAVKKYLNF</sequence>
<keyword evidence="7 11" id="KW-1133">Transmembrane helix</keyword>
<comment type="subcellular location">
    <subcellularLocation>
        <location evidence="1">Cell membrane</location>
        <topology evidence="1">Multi-pass membrane protein</topology>
    </subcellularLocation>
</comment>
<dbReference type="EMBL" id="PCXU01000036">
    <property type="protein sequence ID" value="PIR43161.1"/>
    <property type="molecule type" value="Genomic_DNA"/>
</dbReference>
<keyword evidence="5 10" id="KW-0132">Cell division</keyword>
<reference evidence="14 15" key="1">
    <citation type="submission" date="2017-09" db="EMBL/GenBank/DDBJ databases">
        <title>Depth-based differentiation of microbial function through sediment-hosted aquifers and enrichment of novel symbionts in the deep terrestrial subsurface.</title>
        <authorList>
            <person name="Probst A.J."/>
            <person name="Ladd B."/>
            <person name="Jarett J.K."/>
            <person name="Geller-Mcgrath D.E."/>
            <person name="Sieber C.M."/>
            <person name="Emerson J.B."/>
            <person name="Anantharaman K."/>
            <person name="Thomas B.C."/>
            <person name="Malmstrom R."/>
            <person name="Stieglmeier M."/>
            <person name="Klingl A."/>
            <person name="Woyke T."/>
            <person name="Ryan C.M."/>
            <person name="Banfield J.F."/>
        </authorList>
    </citation>
    <scope>NUCLEOTIDE SEQUENCE [LARGE SCALE GENOMIC DNA]</scope>
    <source>
        <strain evidence="14">CG10_big_fil_rev_8_21_14_0_10_32_10</strain>
    </source>
</reference>
<evidence type="ECO:0000256" key="7">
    <source>
        <dbReference type="ARBA" id="ARBA00022989"/>
    </source>
</evidence>
<feature type="domain" description="ABC3 transporter permease C-terminal" evidence="12">
    <location>
        <begin position="169"/>
        <end position="284"/>
    </location>
</feature>
<dbReference type="InterPro" id="IPR004513">
    <property type="entry name" value="FtsX"/>
</dbReference>
<gene>
    <name evidence="14" type="ORF">COV24_04315</name>
</gene>
<evidence type="ECO:0000313" key="15">
    <source>
        <dbReference type="Proteomes" id="UP000230214"/>
    </source>
</evidence>
<evidence type="ECO:0000256" key="6">
    <source>
        <dbReference type="ARBA" id="ARBA00022692"/>
    </source>
</evidence>
<dbReference type="Pfam" id="PF02687">
    <property type="entry name" value="FtsX"/>
    <property type="match status" value="1"/>
</dbReference>
<evidence type="ECO:0000259" key="13">
    <source>
        <dbReference type="Pfam" id="PF18075"/>
    </source>
</evidence>
<proteinExistence type="inferred from homology"/>
<feature type="domain" description="FtsX extracellular" evidence="13">
    <location>
        <begin position="55"/>
        <end position="146"/>
    </location>
</feature>
<dbReference type="Gene3D" id="3.30.70.3040">
    <property type="match status" value="1"/>
</dbReference>
<dbReference type="PROSITE" id="PS51257">
    <property type="entry name" value="PROKAR_LIPOPROTEIN"/>
    <property type="match status" value="1"/>
</dbReference>
<dbReference type="Pfam" id="PF18075">
    <property type="entry name" value="FtsX_ECD"/>
    <property type="match status" value="1"/>
</dbReference>